<dbReference type="AlphaFoldDB" id="A0A7S1PTU4"/>
<dbReference type="PANTHER" id="PTHR34726">
    <property type="entry name" value="GBP DOMAIN-CONTAINING PROTEIN"/>
    <property type="match status" value="1"/>
</dbReference>
<sequence length="557" mass="61455">MAASKYDAVLKPSRFADVYDSAKGWKVETEDDCAAIKAVKSTIRIAPIGHFNVGKTFITNKLSGKALPTGEQHHTEGLSVTVTAFAGESQIAWMDTAGLNSPVVHCESFMQDGTGEADIAPADLAVKDTKAAAEHTQKHMADLQAALREVKRLEDFHRAAAFEFADVFLFVIGQMSHEDQLNIMQLVRQIEASQNSRKQVFVVHNLKDWDMDKLQKEHGDKYTYIERIRALFFMQQQQVTSEYVVDGNDELVVEGKASTGQERPVKLDIEKLFGTFGQTTNSAVPMHHVFLLNDEKEKLYNAAVLAHLRKALSLVQSARQSVMGSLEAVVSNVQANFAEVSSAQAPPLRFVKRDDAWYMHSVAKDAPGTALHIAMEPQPLELPSYLTLGSDDLQYDVVKFLGRVGAPKPGVGCQKKAFAGVQIVVPGMTPADVEKIRARIRFNGTDPALRLEKVEGAKTLMIDLDAVERVIPAHFLRKTWTQSQKQLATCDTEAISMESEEQHVVHEGSRSVFDANLERPVRVQVRTGLTKVSTLTKPVMAYNDGVLSIVVATSDKV</sequence>
<dbReference type="InterPro" id="IPR027417">
    <property type="entry name" value="P-loop_NTPase"/>
</dbReference>
<proteinExistence type="predicted"/>
<dbReference type="Pfam" id="PF01926">
    <property type="entry name" value="MMR_HSR1"/>
    <property type="match status" value="1"/>
</dbReference>
<reference evidence="2" key="1">
    <citation type="submission" date="2021-01" db="EMBL/GenBank/DDBJ databases">
        <authorList>
            <person name="Corre E."/>
            <person name="Pelletier E."/>
            <person name="Niang G."/>
            <person name="Scheremetjew M."/>
            <person name="Finn R."/>
            <person name="Kale V."/>
            <person name="Holt S."/>
            <person name="Cochrane G."/>
            <person name="Meng A."/>
            <person name="Brown T."/>
            <person name="Cohen L."/>
        </authorList>
    </citation>
    <scope>NUCLEOTIDE SEQUENCE</scope>
    <source>
        <strain evidence="2">CCAP 1951/1</strain>
    </source>
</reference>
<dbReference type="EMBL" id="HBGF01012834">
    <property type="protein sequence ID" value="CAD9103381.1"/>
    <property type="molecule type" value="Transcribed_RNA"/>
</dbReference>
<dbReference type="Gene3D" id="3.40.50.300">
    <property type="entry name" value="P-loop containing nucleotide triphosphate hydrolases"/>
    <property type="match status" value="1"/>
</dbReference>
<evidence type="ECO:0000259" key="1">
    <source>
        <dbReference type="Pfam" id="PF01926"/>
    </source>
</evidence>
<protein>
    <recommendedName>
        <fullName evidence="1">G domain-containing protein</fullName>
    </recommendedName>
</protein>
<dbReference type="PANTHER" id="PTHR34726:SF3">
    <property type="entry name" value="GUANYLATE-BINDING PROTEIN N-TERMINAL DOMAIN-CONTAINING PROTEIN-RELATED"/>
    <property type="match status" value="1"/>
</dbReference>
<organism evidence="2">
    <name type="scientific">Neobodo designis</name>
    <name type="common">Flagellated protozoan</name>
    <name type="synonym">Bodo designis</name>
    <dbReference type="NCBI Taxonomy" id="312471"/>
    <lineage>
        <taxon>Eukaryota</taxon>
        <taxon>Discoba</taxon>
        <taxon>Euglenozoa</taxon>
        <taxon>Kinetoplastea</taxon>
        <taxon>Metakinetoplastina</taxon>
        <taxon>Neobodonida</taxon>
        <taxon>Neobodo</taxon>
    </lineage>
</organism>
<accession>A0A7S1PTU4</accession>
<name>A0A7S1PTU4_NEODS</name>
<evidence type="ECO:0000313" key="2">
    <source>
        <dbReference type="EMBL" id="CAD9103381.1"/>
    </source>
</evidence>
<dbReference type="GO" id="GO:0005525">
    <property type="term" value="F:GTP binding"/>
    <property type="evidence" value="ECO:0007669"/>
    <property type="project" value="InterPro"/>
</dbReference>
<gene>
    <name evidence="2" type="ORF">NDES1114_LOCUS8489</name>
</gene>
<dbReference type="SUPFAM" id="SSF52540">
    <property type="entry name" value="P-loop containing nucleoside triphosphate hydrolases"/>
    <property type="match status" value="1"/>
</dbReference>
<feature type="domain" description="G" evidence="1">
    <location>
        <begin position="45"/>
        <end position="143"/>
    </location>
</feature>
<dbReference type="InterPro" id="IPR006073">
    <property type="entry name" value="GTP-bd"/>
</dbReference>